<evidence type="ECO:0000256" key="6">
    <source>
        <dbReference type="ARBA" id="ARBA00022989"/>
    </source>
</evidence>
<dbReference type="STRING" id="216942.SLITO_v1c03650"/>
<sequence>MSKKNKKKSIKKSSIFKFFSIFIILSSLIVGLFFSSTAFADNYKLGSDFKGYYSALVSVDNNNNEKNSDNQPNGDAKEGAKVLNDRLNPMGSNQIIIETAGKNFLKVMSPIDIYESETVFANQIQRNGGIVLLNSDNKDIQLSGEDDKVTRKGINEYFKSASATTITGRTSKEPAISYELNGDSFSSLFPSDENNASPLNLKIMIDADGFFNDIRNFYKLISGDKKDRVNAFFDYIIDPLRTKYKGSDDDTKAILYDLFYGKWKSETSGGISDFRYGSLMNDTEITRTSFVNEIVDSFTYESDTSKYVYDANAKTEDFTTDEGQYKNKIKIYKEGQGHNLVDFKRIDSAFGLLTSNLVSFYNDNKATIQNKQKKYYTTMESYFLFSGSIIKNGSEGNDGYIKDNNLYTKVENDSKARIGASLFNSSGKGYVFKVNSVATHKAAVTNIMLIIGIVFIAIVTLSLIIYMCFFYRILGLFAMIITLSIIGITLVTLTMWFGLTIGPETIIALFIITAINVEIFTMIFENMKESYFLKQRGIKTSFNISFKENISLMLDILVSLLIPAISMFWITSNTIQSFAIILTIGSLASVLLSVLIGLILFKVTVHTNLMSKFQNLFALNTTSTNYSFSTLFLNIKINNIKSKIEKNINKNNESSNITLNEKLKLLEKKLDDNILKKEEKAKIKNDKKINKINLKLDKLKVKINKLDKEKNAYRYQKIEFKIKDLNYLLGNENIDILDNQNDVIVTSTKEKIKIKSSEKIIYTGFKAIPLISLIFIILSIALGFLIGVKYDNTFGGRTEYTLWGDRIDTVYDQFSNSDFDEAPSNLKDKVNSLIKEYEDYKSESHSNDEKTFKKTEVVSEFLNYSFLNESVVNFFANAASTKQYKNTSFDVTNGTSFAYKNDNTNQQNNVNWITLSVFTTDNTQSSIIKRFFSSLYVSKEDESTQDSGFITKRIAPSTMLDLTIQLAYSVLAIVLALIIYIIIRFKWTYYVAMAIGIVLVPLVLSAVIIALQIPLGSLTIIGITVSIIFAITTCFAIFGKVRGLISSKNEKSLFTYFSKEVEYAYQIRDKKRQINHEIFLEKQAIKIKLSEKENTREEMRELNLQFNKFVYEKKLEYKKFARENKELIYKVAKENNYLSEVLAKTFKFGIKRFMLVSLLFLSLSLLLIIAINPIIYFGISIILGVVLANLFVLFVSLPIFIFLEKWRIRNNLARKRFINKLVVTNEEQIIEGIND</sequence>
<dbReference type="PATRIC" id="fig|216942.3.peg.368"/>
<keyword evidence="13" id="KW-1185">Reference proteome</keyword>
<feature type="transmembrane region" description="Helical" evidence="10">
    <location>
        <begin position="505"/>
        <end position="524"/>
    </location>
</feature>
<dbReference type="InterPro" id="IPR048634">
    <property type="entry name" value="SecD_SecF_C"/>
</dbReference>
<evidence type="ECO:0000256" key="9">
    <source>
        <dbReference type="SAM" id="Coils"/>
    </source>
</evidence>
<dbReference type="SUPFAM" id="SSF82866">
    <property type="entry name" value="Multidrug efflux transporter AcrB transmembrane domain"/>
    <property type="match status" value="1"/>
</dbReference>
<evidence type="ECO:0000256" key="7">
    <source>
        <dbReference type="ARBA" id="ARBA00023010"/>
    </source>
</evidence>
<feature type="coiled-coil region" evidence="9">
    <location>
        <begin position="660"/>
        <end position="716"/>
    </location>
</feature>
<evidence type="ECO:0000256" key="1">
    <source>
        <dbReference type="ARBA" id="ARBA00004651"/>
    </source>
</evidence>
<dbReference type="AlphaFoldDB" id="A0A0K1W118"/>
<dbReference type="PANTHER" id="PTHR30081:SF8">
    <property type="entry name" value="PROTEIN TRANSLOCASE SUBUNIT SECF"/>
    <property type="match status" value="1"/>
</dbReference>
<feature type="transmembrane region" description="Helical" evidence="10">
    <location>
        <begin position="990"/>
        <end position="1011"/>
    </location>
</feature>
<keyword evidence="8 10" id="KW-0472">Membrane</keyword>
<dbReference type="Pfam" id="PF02355">
    <property type="entry name" value="SecD_SecF_C"/>
    <property type="match status" value="1"/>
</dbReference>
<evidence type="ECO:0000256" key="5">
    <source>
        <dbReference type="ARBA" id="ARBA00022927"/>
    </source>
</evidence>
<feature type="transmembrane region" description="Helical" evidence="10">
    <location>
        <begin position="476"/>
        <end position="499"/>
    </location>
</feature>
<evidence type="ECO:0000256" key="10">
    <source>
        <dbReference type="SAM" id="Phobius"/>
    </source>
</evidence>
<dbReference type="InterPro" id="IPR022813">
    <property type="entry name" value="SecD/SecF_arch_bac"/>
</dbReference>
<feature type="transmembrane region" description="Helical" evidence="10">
    <location>
        <begin position="760"/>
        <end position="786"/>
    </location>
</feature>
<feature type="transmembrane region" description="Helical" evidence="10">
    <location>
        <begin position="578"/>
        <end position="601"/>
    </location>
</feature>
<dbReference type="NCBIfam" id="NF037998">
    <property type="entry name" value="RND_1"/>
    <property type="match status" value="1"/>
</dbReference>
<feature type="transmembrane region" description="Helical" evidence="10">
    <location>
        <begin position="1181"/>
        <end position="1203"/>
    </location>
</feature>
<evidence type="ECO:0000259" key="11">
    <source>
        <dbReference type="Pfam" id="PF02355"/>
    </source>
</evidence>
<evidence type="ECO:0000313" key="13">
    <source>
        <dbReference type="Proteomes" id="UP000067476"/>
    </source>
</evidence>
<proteinExistence type="predicted"/>
<dbReference type="EMBL" id="CP012357">
    <property type="protein sequence ID" value="AKX34019.1"/>
    <property type="molecule type" value="Genomic_DNA"/>
</dbReference>
<dbReference type="GO" id="GO:0015031">
    <property type="term" value="P:protein transport"/>
    <property type="evidence" value="ECO:0007669"/>
    <property type="project" value="UniProtKB-KW"/>
</dbReference>
<organism evidence="12 13">
    <name type="scientific">Spiroplasma litorale</name>
    <dbReference type="NCBI Taxonomy" id="216942"/>
    <lineage>
        <taxon>Bacteria</taxon>
        <taxon>Bacillati</taxon>
        <taxon>Mycoplasmatota</taxon>
        <taxon>Mollicutes</taxon>
        <taxon>Entomoplasmatales</taxon>
        <taxon>Spiroplasmataceae</taxon>
        <taxon>Spiroplasma</taxon>
    </lineage>
</organism>
<keyword evidence="4 10" id="KW-0812">Transmembrane</keyword>
<protein>
    <submittedName>
        <fullName evidence="12">Bifunctional preprotein translocase subunit SecD/SecF</fullName>
    </submittedName>
</protein>
<evidence type="ECO:0000256" key="2">
    <source>
        <dbReference type="ARBA" id="ARBA00022448"/>
    </source>
</evidence>
<dbReference type="GO" id="GO:0005886">
    <property type="term" value="C:plasma membrane"/>
    <property type="evidence" value="ECO:0007669"/>
    <property type="project" value="UniProtKB-SubCell"/>
</dbReference>
<keyword evidence="2" id="KW-0813">Transport</keyword>
<evidence type="ECO:0000256" key="3">
    <source>
        <dbReference type="ARBA" id="ARBA00022475"/>
    </source>
</evidence>
<dbReference type="RefSeq" id="WP_075058113.1">
    <property type="nucleotide sequence ID" value="NZ_CP012357.1"/>
</dbReference>
<comment type="subcellular location">
    <subcellularLocation>
        <location evidence="1">Cell membrane</location>
        <topology evidence="1">Multi-pass membrane protein</topology>
    </subcellularLocation>
</comment>
<keyword evidence="5" id="KW-0653">Protein transport</keyword>
<feature type="domain" description="Protein export membrane protein SecD/SecF C-terminal" evidence="11">
    <location>
        <begin position="952"/>
        <end position="1053"/>
    </location>
</feature>
<gene>
    <name evidence="12" type="primary">secDF</name>
    <name evidence="12" type="ORF">SLITO_v1c03650</name>
</gene>
<feature type="transmembrane region" description="Helical" evidence="10">
    <location>
        <begin position="1017"/>
        <end position="1038"/>
    </location>
</feature>
<dbReference type="PANTHER" id="PTHR30081">
    <property type="entry name" value="PROTEIN-EXPORT MEMBRANE PROTEIN SEC"/>
    <property type="match status" value="1"/>
</dbReference>
<feature type="transmembrane region" description="Helical" evidence="10">
    <location>
        <begin position="966"/>
        <end position="983"/>
    </location>
</feature>
<feature type="transmembrane region" description="Helical" evidence="10">
    <location>
        <begin position="1153"/>
        <end position="1175"/>
    </location>
</feature>
<accession>A0A0K1W118</accession>
<feature type="transmembrane region" description="Helical" evidence="10">
    <location>
        <begin position="447"/>
        <end position="469"/>
    </location>
</feature>
<dbReference type="KEGG" id="sll:SLITO_v1c03650"/>
<evidence type="ECO:0000313" key="12">
    <source>
        <dbReference type="EMBL" id="AKX34019.1"/>
    </source>
</evidence>
<keyword evidence="3" id="KW-1003">Cell membrane</keyword>
<name>A0A0K1W118_9MOLU</name>
<feature type="transmembrane region" description="Helical" evidence="10">
    <location>
        <begin position="552"/>
        <end position="572"/>
    </location>
</feature>
<reference evidence="12 13" key="1">
    <citation type="journal article" date="2015" name="Genome Announc.">
        <title>Complete Genome Sequence of Spiroplasma litorale TN-1T (DSM 21781), a Bacterium Isolated from a Green-Eyed Horsefly (Tabanus nigrovittatus).</title>
        <authorList>
            <person name="Lo W.S."/>
            <person name="Lai Y.C."/>
            <person name="Lien Y.W."/>
            <person name="Wang T.H."/>
            <person name="Kuo C.H."/>
        </authorList>
    </citation>
    <scope>NUCLEOTIDE SEQUENCE [LARGE SCALE GENOMIC DNA]</scope>
    <source>
        <strain evidence="12 13">TN-1</strain>
    </source>
</reference>
<evidence type="ECO:0000256" key="8">
    <source>
        <dbReference type="ARBA" id="ARBA00023136"/>
    </source>
</evidence>
<keyword evidence="7" id="KW-0811">Translocation</keyword>
<dbReference type="Proteomes" id="UP000067476">
    <property type="component" value="Chromosome"/>
</dbReference>
<dbReference type="OrthoDB" id="390234at2"/>
<keyword evidence="6 10" id="KW-1133">Transmembrane helix</keyword>
<keyword evidence="9" id="KW-0175">Coiled coil</keyword>
<evidence type="ECO:0000256" key="4">
    <source>
        <dbReference type="ARBA" id="ARBA00022692"/>
    </source>
</evidence>